<accession>A0AC61RGL9</accession>
<gene>
    <name evidence="1" type="ORF">E5331_05150</name>
</gene>
<dbReference type="EMBL" id="SRYB01000005">
    <property type="protein sequence ID" value="TGY79764.1"/>
    <property type="molecule type" value="Genomic_DNA"/>
</dbReference>
<evidence type="ECO:0000313" key="1">
    <source>
        <dbReference type="EMBL" id="TGY79764.1"/>
    </source>
</evidence>
<keyword evidence="2" id="KW-1185">Reference proteome</keyword>
<comment type="caution">
    <text evidence="1">The sequence shown here is derived from an EMBL/GenBank/DDBJ whole genome shotgun (WGS) entry which is preliminary data.</text>
</comment>
<proteinExistence type="predicted"/>
<organism evidence="1 2">
    <name type="scientific">Lepagella muris</name>
    <dbReference type="NCBI Taxonomy" id="3032870"/>
    <lineage>
        <taxon>Bacteria</taxon>
        <taxon>Pseudomonadati</taxon>
        <taxon>Bacteroidota</taxon>
        <taxon>Bacteroidia</taxon>
        <taxon>Bacteroidales</taxon>
        <taxon>Muribaculaceae</taxon>
        <taxon>Lepagella</taxon>
    </lineage>
</organism>
<name>A0AC61RGL9_9BACT</name>
<sequence>MGLIGGAIGAGVSAIAGIFGGRAASKAMKNIEKDLNQQQTENQNWYDRRYNEDATQRADAQAMLSRTEESIRQRNRAAAGAAAVGGATDESVAAAKAANNKVLTDATTDIVVNAERRKDAIESQYQAKDAALRAELNDLQRQKAGQVSQAIQGVQQAAAGMGGAF</sequence>
<protein>
    <submittedName>
        <fullName evidence="1">Uncharacterized protein</fullName>
    </submittedName>
</protein>
<dbReference type="Proteomes" id="UP000306319">
    <property type="component" value="Unassembled WGS sequence"/>
</dbReference>
<evidence type="ECO:0000313" key="2">
    <source>
        <dbReference type="Proteomes" id="UP000306319"/>
    </source>
</evidence>
<reference evidence="1" key="1">
    <citation type="submission" date="2019-04" db="EMBL/GenBank/DDBJ databases">
        <title>Microbes associate with the intestines of laboratory mice.</title>
        <authorList>
            <person name="Navarre W."/>
            <person name="Wong E."/>
            <person name="Huang K."/>
            <person name="Tropini C."/>
            <person name="Ng K."/>
            <person name="Yu B."/>
        </authorList>
    </citation>
    <scope>NUCLEOTIDE SEQUENCE</scope>
    <source>
        <strain evidence="1">NM04_E33</strain>
    </source>
</reference>